<gene>
    <name evidence="1" type="ORF">KJI95_07620</name>
</gene>
<comment type="caution">
    <text evidence="1">The sequence shown here is derived from an EMBL/GenBank/DDBJ whole genome shotgun (WGS) entry which is preliminary data.</text>
</comment>
<evidence type="ECO:0008006" key="3">
    <source>
        <dbReference type="Google" id="ProtNLM"/>
    </source>
</evidence>
<dbReference type="RefSeq" id="WP_214506584.1">
    <property type="nucleotide sequence ID" value="NZ_JAHEPS010000002.1"/>
</dbReference>
<proteinExistence type="predicted"/>
<accession>A0ABS5V3X3</accession>
<name>A0ABS5V3X3_9GAMM</name>
<reference evidence="1 2" key="1">
    <citation type="submission" date="2021-05" db="EMBL/GenBank/DDBJ databases">
        <title>Shewanella sp. JM162201.</title>
        <authorList>
            <person name="Xu S."/>
            <person name="Li A."/>
        </authorList>
    </citation>
    <scope>NUCLEOTIDE SEQUENCE [LARGE SCALE GENOMIC DNA]</scope>
    <source>
        <strain evidence="1 2">JM162201</strain>
    </source>
</reference>
<protein>
    <recommendedName>
        <fullName evidence="3">Lipoprotein</fullName>
    </recommendedName>
</protein>
<organism evidence="1 2">
    <name type="scientific">Shewanella jiangmenensis</name>
    <dbReference type="NCBI Taxonomy" id="2837387"/>
    <lineage>
        <taxon>Bacteria</taxon>
        <taxon>Pseudomonadati</taxon>
        <taxon>Pseudomonadota</taxon>
        <taxon>Gammaproteobacteria</taxon>
        <taxon>Alteromonadales</taxon>
        <taxon>Shewanellaceae</taxon>
        <taxon>Shewanella</taxon>
    </lineage>
</organism>
<evidence type="ECO:0000313" key="2">
    <source>
        <dbReference type="Proteomes" id="UP001195903"/>
    </source>
</evidence>
<keyword evidence="2" id="KW-1185">Reference proteome</keyword>
<dbReference type="Proteomes" id="UP001195903">
    <property type="component" value="Unassembled WGS sequence"/>
</dbReference>
<dbReference type="PROSITE" id="PS51257">
    <property type="entry name" value="PROKAR_LIPOPROTEIN"/>
    <property type="match status" value="1"/>
</dbReference>
<evidence type="ECO:0000313" key="1">
    <source>
        <dbReference type="EMBL" id="MBT1444394.1"/>
    </source>
</evidence>
<sequence>MFAFSPRRWALALVCLLSLQACVAPLLMLSPQSQLLWALLKPLVGLDPNQVNLLEQPMIKSRLEPMLGEHYGTAVKMLQTANELQQEGPLFYMVSRYTPVPEMAEKAGFVWNSETNQMAVMLIQGDVTQVFAEPLQQAVKDKVGEVAPSWPAELVDYASPERLQQKAIEKATNAVTDTVTQGVNQGVTQGIDKAMGDSAPAGVKQALTNQVTSDANKEINKATGTVK</sequence>
<dbReference type="EMBL" id="JAHEPS010000002">
    <property type="protein sequence ID" value="MBT1444394.1"/>
    <property type="molecule type" value="Genomic_DNA"/>
</dbReference>